<keyword evidence="7" id="KW-1185">Reference proteome</keyword>
<dbReference type="Pfam" id="PF00486">
    <property type="entry name" value="Trans_reg_C"/>
    <property type="match status" value="1"/>
</dbReference>
<accession>A0A3Q9KM57</accession>
<evidence type="ECO:0000259" key="3">
    <source>
        <dbReference type="PROSITE" id="PS51755"/>
    </source>
</evidence>
<dbReference type="Gene3D" id="1.10.10.10">
    <property type="entry name" value="Winged helix-like DNA-binding domain superfamily/Winged helix DNA-binding domain"/>
    <property type="match status" value="1"/>
</dbReference>
<reference evidence="4 6" key="2">
    <citation type="submission" date="2018-12" db="EMBL/GenBank/DDBJ databases">
        <title>Streptomyces griseoviridis F1-27 complete genome.</title>
        <authorList>
            <person name="Mariita R.M."/>
            <person name="Sello J.K."/>
        </authorList>
    </citation>
    <scope>NUCLEOTIDE SEQUENCE [LARGE SCALE GENOMIC DNA]</scope>
    <source>
        <strain evidence="4 6">F1-27</strain>
    </source>
</reference>
<dbReference type="Proteomes" id="UP000271291">
    <property type="component" value="Chromosome"/>
</dbReference>
<proteinExistence type="predicted"/>
<dbReference type="PROSITE" id="PS51755">
    <property type="entry name" value="OMPR_PHOB"/>
    <property type="match status" value="1"/>
</dbReference>
<dbReference type="GO" id="GO:0000160">
    <property type="term" value="P:phosphorelay signal transduction system"/>
    <property type="evidence" value="ECO:0007669"/>
    <property type="project" value="InterPro"/>
</dbReference>
<dbReference type="SUPFAM" id="SSF48452">
    <property type="entry name" value="TPR-like"/>
    <property type="match status" value="1"/>
</dbReference>
<dbReference type="KEGG" id="sgd:ELQ87_06155"/>
<protein>
    <recommendedName>
        <fullName evidence="3">OmpR/PhoB-type domain-containing protein</fullName>
    </recommendedName>
</protein>
<evidence type="ECO:0000313" key="6">
    <source>
        <dbReference type="Proteomes" id="UP000271291"/>
    </source>
</evidence>
<dbReference type="InterPro" id="IPR036388">
    <property type="entry name" value="WH-like_DNA-bd_sf"/>
</dbReference>
<feature type="DNA-binding region" description="OmpR/PhoB-type" evidence="2">
    <location>
        <begin position="1"/>
        <end position="92"/>
    </location>
</feature>
<dbReference type="RefSeq" id="WP_127176831.1">
    <property type="nucleotide sequence ID" value="NZ_CP029078.1"/>
</dbReference>
<dbReference type="InterPro" id="IPR051677">
    <property type="entry name" value="AfsR-DnrI-RedD_regulator"/>
</dbReference>
<dbReference type="AlphaFoldDB" id="A0A3Q9KM57"/>
<organism evidence="4 6">
    <name type="scientific">Streptomyces griseoviridis</name>
    <dbReference type="NCBI Taxonomy" id="45398"/>
    <lineage>
        <taxon>Bacteria</taxon>
        <taxon>Bacillati</taxon>
        <taxon>Actinomycetota</taxon>
        <taxon>Actinomycetes</taxon>
        <taxon>Kitasatosporales</taxon>
        <taxon>Streptomycetaceae</taxon>
        <taxon>Streptomyces</taxon>
    </lineage>
</organism>
<dbReference type="Gene3D" id="1.25.40.10">
    <property type="entry name" value="Tetratricopeptide repeat domain"/>
    <property type="match status" value="1"/>
</dbReference>
<evidence type="ECO:0000313" key="7">
    <source>
        <dbReference type="Proteomes" id="UP000501753"/>
    </source>
</evidence>
<dbReference type="InterPro" id="IPR001867">
    <property type="entry name" value="OmpR/PhoB-type_DNA-bd"/>
</dbReference>
<reference evidence="5 7" key="1">
    <citation type="submission" date="2018-04" db="EMBL/GenBank/DDBJ databases">
        <title>Complete genome sequences of Streptomyces griseoviridis K61 and characterization of antagonistic properties of biological control agents.</title>
        <authorList>
            <person name="Mariita R.M."/>
            <person name="Sello J.K."/>
        </authorList>
    </citation>
    <scope>NUCLEOTIDE SEQUENCE [LARGE SCALE GENOMIC DNA]</scope>
    <source>
        <strain evidence="5 7">K61</strain>
    </source>
</reference>
<feature type="domain" description="OmpR/PhoB-type" evidence="3">
    <location>
        <begin position="1"/>
        <end position="92"/>
    </location>
</feature>
<evidence type="ECO:0000256" key="1">
    <source>
        <dbReference type="ARBA" id="ARBA00023125"/>
    </source>
</evidence>
<dbReference type="InterPro" id="IPR011990">
    <property type="entry name" value="TPR-like_helical_dom_sf"/>
</dbReference>
<dbReference type="GO" id="GO:0003677">
    <property type="term" value="F:DNA binding"/>
    <property type="evidence" value="ECO:0007669"/>
    <property type="project" value="UniProtKB-UniRule"/>
</dbReference>
<name>A0A3Q9KM57_STRGD</name>
<keyword evidence="1 2" id="KW-0238">DNA-binding</keyword>
<dbReference type="EMBL" id="CP029078">
    <property type="protein sequence ID" value="QCN89223.1"/>
    <property type="molecule type" value="Genomic_DNA"/>
</dbReference>
<dbReference type="SUPFAM" id="SSF46894">
    <property type="entry name" value="C-terminal effector domain of the bipartite response regulators"/>
    <property type="match status" value="1"/>
</dbReference>
<gene>
    <name evidence="5" type="ORF">DDJ31_33200</name>
    <name evidence="4" type="ORF">ELQ87_06155</name>
</gene>
<dbReference type="GO" id="GO:0006355">
    <property type="term" value="P:regulation of DNA-templated transcription"/>
    <property type="evidence" value="ECO:0007669"/>
    <property type="project" value="InterPro"/>
</dbReference>
<dbReference type="PANTHER" id="PTHR35807:SF1">
    <property type="entry name" value="TRANSCRIPTIONAL REGULATOR REDD"/>
    <property type="match status" value="1"/>
</dbReference>
<dbReference type="EMBL" id="CP034687">
    <property type="protein sequence ID" value="AZS83923.1"/>
    <property type="molecule type" value="Genomic_DNA"/>
</dbReference>
<sequence>MDFRVLGALEVWRGTERVPVPGARRQRVLAALLLAPNAVVPLSRLAEMTWDDEPPASAVKQLRNSVSALRERLGDSAQRLILTEEPGYRIRVAEQDLDSLRFAAGVALDRYALHLVDALGFLVLMGGWEERVDTATAGLRAARRSGLTEHEANVLLARGEALVQMRHPDAEPDLTRASTLAEEIGNLHLQIAARTELGQLLRRQTRFAEALGDFDEARVLSRGFDT</sequence>
<dbReference type="SMART" id="SM00862">
    <property type="entry name" value="Trans_reg_C"/>
    <property type="match status" value="1"/>
</dbReference>
<dbReference type="OrthoDB" id="4054020at2"/>
<dbReference type="Proteomes" id="UP000501753">
    <property type="component" value="Chromosome"/>
</dbReference>
<evidence type="ECO:0000313" key="4">
    <source>
        <dbReference type="EMBL" id="AZS83923.1"/>
    </source>
</evidence>
<evidence type="ECO:0000256" key="2">
    <source>
        <dbReference type="PROSITE-ProRule" id="PRU01091"/>
    </source>
</evidence>
<dbReference type="InterPro" id="IPR016032">
    <property type="entry name" value="Sig_transdc_resp-reg_C-effctor"/>
</dbReference>
<evidence type="ECO:0000313" key="5">
    <source>
        <dbReference type="EMBL" id="QCN89223.1"/>
    </source>
</evidence>
<dbReference type="PANTHER" id="PTHR35807">
    <property type="entry name" value="TRANSCRIPTIONAL REGULATOR REDD-RELATED"/>
    <property type="match status" value="1"/>
</dbReference>